<sequence length="76" mass="8875">MGFLFLALTTNLILLFFLLELIYYQSFSFLPIVKSVFQWPNSSLRSIDLSLVYMKKTYSELINLSITVTFLLPPFL</sequence>
<evidence type="ECO:0000313" key="3">
    <source>
        <dbReference type="Proteomes" id="UP000012984"/>
    </source>
</evidence>
<dbReference type="HOGENOM" id="CLU_2650611_0_0_14"/>
<dbReference type="AlphaFoldDB" id="M9WCQ9"/>
<proteinExistence type="predicted"/>
<organism evidence="2 3">
    <name type="scientific">Mycoplasma putrefaciens Mput9231</name>
    <dbReference type="NCBI Taxonomy" id="1292033"/>
    <lineage>
        <taxon>Bacteria</taxon>
        <taxon>Bacillati</taxon>
        <taxon>Mycoplasmatota</taxon>
        <taxon>Mollicutes</taxon>
        <taxon>Mycoplasmataceae</taxon>
        <taxon>Mycoplasma</taxon>
    </lineage>
</organism>
<keyword evidence="3" id="KW-1185">Reference proteome</keyword>
<dbReference type="Proteomes" id="UP000012984">
    <property type="component" value="Chromosome"/>
</dbReference>
<gene>
    <name evidence="2" type="ORF">MPUT9231_5100</name>
</gene>
<dbReference type="KEGG" id="mput:MPUT9231_5100"/>
<keyword evidence="1" id="KW-0472">Membrane</keyword>
<keyword evidence="1" id="KW-1133">Transmembrane helix</keyword>
<reference evidence="2 3" key="1">
    <citation type="journal article" date="2013" name="Genome Announc.">
        <title>Complete Genome Sequence of Mycoplasma putrefaciens Strain 9231, One of the Agents of Contagious Agalactia in Goats.</title>
        <authorList>
            <person name="Dupuy V."/>
            <person name="Sirand-Pugnet P."/>
            <person name="Baranowski E."/>
            <person name="Barre A."/>
            <person name="Breton M."/>
            <person name="Couture C."/>
            <person name="Dordet-Frisoni E."/>
            <person name="Gaurivaud P."/>
            <person name="Jacob D."/>
            <person name="Lemaitre C."/>
            <person name="Manso-Silvan L."/>
            <person name="Nikolski M."/>
            <person name="Nouvel L.X."/>
            <person name="Poumarat F."/>
            <person name="Tardy F."/>
            <person name="Thebault P."/>
            <person name="Theil S."/>
            <person name="Citti C."/>
            <person name="Blanchard A."/>
            <person name="Thiaucourt F."/>
        </authorList>
    </citation>
    <scope>NUCLEOTIDE SEQUENCE [LARGE SCALE GENOMIC DNA]</scope>
    <source>
        <strain evidence="2">Mput9231</strain>
    </source>
</reference>
<name>M9WCQ9_9MOLU</name>
<dbReference type="EMBL" id="CP004357">
    <property type="protein sequence ID" value="AGJ90917.1"/>
    <property type="molecule type" value="Genomic_DNA"/>
</dbReference>
<keyword evidence="1" id="KW-0812">Transmembrane</keyword>
<feature type="transmembrane region" description="Helical" evidence="1">
    <location>
        <begin position="12"/>
        <end position="37"/>
    </location>
</feature>
<accession>M9WCQ9</accession>
<evidence type="ECO:0000313" key="2">
    <source>
        <dbReference type="EMBL" id="AGJ90917.1"/>
    </source>
</evidence>
<protein>
    <submittedName>
        <fullName evidence="2">Uncharacterized protein</fullName>
    </submittedName>
</protein>
<evidence type="ECO:0000256" key="1">
    <source>
        <dbReference type="SAM" id="Phobius"/>
    </source>
</evidence>